<evidence type="ECO:0000256" key="5">
    <source>
        <dbReference type="RuleBase" id="RU000571"/>
    </source>
</evidence>
<dbReference type="Pfam" id="PF00444">
    <property type="entry name" value="Ribosomal_L36"/>
    <property type="match status" value="1"/>
</dbReference>
<dbReference type="InterPro" id="IPR035977">
    <property type="entry name" value="Ribosomal_bL36_sp"/>
</dbReference>
<evidence type="ECO:0000313" key="7">
    <source>
        <dbReference type="Proteomes" id="UP000244655"/>
    </source>
</evidence>
<gene>
    <name evidence="4 6" type="primary">rpmJ</name>
    <name evidence="6" type="ORF">CR532_02620</name>
</gene>
<dbReference type="AlphaFoldDB" id="A0A2S1LX65"/>
<dbReference type="GO" id="GO:1990904">
    <property type="term" value="C:ribonucleoprotein complex"/>
    <property type="evidence" value="ECO:0007669"/>
    <property type="project" value="UniProtKB-KW"/>
</dbReference>
<keyword evidence="2 4" id="KW-0689">Ribosomal protein</keyword>
<dbReference type="GO" id="GO:0003735">
    <property type="term" value="F:structural constituent of ribosome"/>
    <property type="evidence" value="ECO:0007669"/>
    <property type="project" value="InterPro"/>
</dbReference>
<protein>
    <recommendedName>
        <fullName evidence="4">Large ribosomal subunit protein bL36</fullName>
    </recommendedName>
</protein>
<dbReference type="NCBIfam" id="TIGR01022">
    <property type="entry name" value="rpmJ_bact"/>
    <property type="match status" value="1"/>
</dbReference>
<sequence>MKVRVSVKPICEKCKVIKRKGVLRIICDNLKHKQRQR</sequence>
<evidence type="ECO:0000256" key="2">
    <source>
        <dbReference type="ARBA" id="ARBA00022980"/>
    </source>
</evidence>
<dbReference type="HAMAP" id="MF_00251">
    <property type="entry name" value="Ribosomal_bL36"/>
    <property type="match status" value="1"/>
</dbReference>
<accession>A0A2S1LX65</accession>
<evidence type="ECO:0000256" key="3">
    <source>
        <dbReference type="ARBA" id="ARBA00023274"/>
    </source>
</evidence>
<evidence type="ECO:0000256" key="4">
    <source>
        <dbReference type="HAMAP-Rule" id="MF_00251"/>
    </source>
</evidence>
<dbReference type="GO" id="GO:0005737">
    <property type="term" value="C:cytoplasm"/>
    <property type="evidence" value="ECO:0007669"/>
    <property type="project" value="UniProtKB-ARBA"/>
</dbReference>
<comment type="similarity">
    <text evidence="1 4 5">Belongs to the bacterial ribosomal protein bL36 family.</text>
</comment>
<proteinExistence type="inferred from homology"/>
<dbReference type="PROSITE" id="PS00828">
    <property type="entry name" value="RIBOSOMAL_L36"/>
    <property type="match status" value="1"/>
</dbReference>
<dbReference type="OrthoDB" id="9802520at2"/>
<keyword evidence="7" id="KW-1185">Reference proteome</keyword>
<dbReference type="PANTHER" id="PTHR42888:SF1">
    <property type="entry name" value="LARGE RIBOSOMAL SUBUNIT PROTEIN BL36C"/>
    <property type="match status" value="1"/>
</dbReference>
<dbReference type="SUPFAM" id="SSF57840">
    <property type="entry name" value="Ribosomal protein L36"/>
    <property type="match status" value="1"/>
</dbReference>
<evidence type="ECO:0000256" key="1">
    <source>
        <dbReference type="ARBA" id="ARBA00007645"/>
    </source>
</evidence>
<keyword evidence="3 4" id="KW-0687">Ribonucleoprotein</keyword>
<dbReference type="Proteomes" id="UP000244655">
    <property type="component" value="Chromosome"/>
</dbReference>
<dbReference type="PANTHER" id="PTHR42888">
    <property type="entry name" value="50S RIBOSOMAL PROTEIN L36, CHLOROPLASTIC"/>
    <property type="match status" value="1"/>
</dbReference>
<organism evidence="6 7">
    <name type="scientific">Candidatus Borreliella tachyglossi</name>
    <dbReference type="NCBI Taxonomy" id="1964448"/>
    <lineage>
        <taxon>Bacteria</taxon>
        <taxon>Pseudomonadati</taxon>
        <taxon>Spirochaetota</taxon>
        <taxon>Spirochaetia</taxon>
        <taxon>Spirochaetales</taxon>
        <taxon>Borreliaceae</taxon>
        <taxon>Borreliella</taxon>
    </lineage>
</organism>
<dbReference type="RefSeq" id="WP_108729271.1">
    <property type="nucleotide sequence ID" value="NZ_CP025785.1"/>
</dbReference>
<dbReference type="GO" id="GO:0005840">
    <property type="term" value="C:ribosome"/>
    <property type="evidence" value="ECO:0007669"/>
    <property type="project" value="UniProtKB-KW"/>
</dbReference>
<dbReference type="InterPro" id="IPR000473">
    <property type="entry name" value="Ribosomal_bL36"/>
</dbReference>
<name>A0A2S1LX65_9SPIR</name>
<reference evidence="6 7" key="1">
    <citation type="submission" date="2018-01" db="EMBL/GenBank/DDBJ databases">
        <title>Genome sequence of Borrelia tachyglossi.</title>
        <authorList>
            <person name="Gofton A.W."/>
        </authorList>
    </citation>
    <scope>NUCLEOTIDE SEQUENCE [LARGE SCALE GENOMIC DNA]</scope>
    <source>
        <strain evidence="6 7">Bc-F10-1268</strain>
    </source>
</reference>
<dbReference type="EMBL" id="CP025785">
    <property type="protein sequence ID" value="AWG42872.1"/>
    <property type="molecule type" value="Genomic_DNA"/>
</dbReference>
<evidence type="ECO:0000313" key="6">
    <source>
        <dbReference type="EMBL" id="AWG42872.1"/>
    </source>
</evidence>
<dbReference type="GO" id="GO:0006412">
    <property type="term" value="P:translation"/>
    <property type="evidence" value="ECO:0007669"/>
    <property type="project" value="UniProtKB-UniRule"/>
</dbReference>